<keyword evidence="3" id="KW-1185">Reference proteome</keyword>
<dbReference type="InterPro" id="IPR036388">
    <property type="entry name" value="WH-like_DNA-bd_sf"/>
</dbReference>
<dbReference type="InterPro" id="IPR005149">
    <property type="entry name" value="Tscrpt_reg_PadR_N"/>
</dbReference>
<evidence type="ECO:0000313" key="2">
    <source>
        <dbReference type="EMBL" id="QGH36615.1"/>
    </source>
</evidence>
<dbReference type="Pfam" id="PF03551">
    <property type="entry name" value="PadR"/>
    <property type="match status" value="1"/>
</dbReference>
<dbReference type="Proteomes" id="UP000339690">
    <property type="component" value="Chromosome"/>
</dbReference>
<dbReference type="InterPro" id="IPR036390">
    <property type="entry name" value="WH_DNA-bd_sf"/>
</dbReference>
<dbReference type="KEGG" id="grc:GI584_22285"/>
<accession>A0A5Q2TPF8</accession>
<organism evidence="2 3">
    <name type="scientific">Gracilibacillus salitolerans</name>
    <dbReference type="NCBI Taxonomy" id="2663022"/>
    <lineage>
        <taxon>Bacteria</taxon>
        <taxon>Bacillati</taxon>
        <taxon>Bacillota</taxon>
        <taxon>Bacilli</taxon>
        <taxon>Bacillales</taxon>
        <taxon>Bacillaceae</taxon>
        <taxon>Gracilibacillus</taxon>
    </lineage>
</organism>
<gene>
    <name evidence="2" type="ORF">GI584_22285</name>
</gene>
<dbReference type="PANTHER" id="PTHR33169">
    <property type="entry name" value="PADR-FAMILY TRANSCRIPTIONAL REGULATOR"/>
    <property type="match status" value="1"/>
</dbReference>
<dbReference type="InterPro" id="IPR052509">
    <property type="entry name" value="Metal_resp_DNA-bind_regulator"/>
</dbReference>
<proteinExistence type="predicted"/>
<feature type="domain" description="Transcription regulator PadR N-terminal" evidence="1">
    <location>
        <begin position="6"/>
        <end position="77"/>
    </location>
</feature>
<dbReference type="RefSeq" id="WP_153792664.1">
    <property type="nucleotide sequence ID" value="NZ_CP045915.1"/>
</dbReference>
<dbReference type="SUPFAM" id="SSF46785">
    <property type="entry name" value="Winged helix' DNA-binding domain"/>
    <property type="match status" value="1"/>
</dbReference>
<protein>
    <submittedName>
        <fullName evidence="2">PadR family transcriptional regulator</fullName>
    </submittedName>
</protein>
<reference evidence="2 3" key="1">
    <citation type="submission" date="2019-11" db="EMBL/GenBank/DDBJ databases">
        <title>Gracilibacillus salitolerans sp. nov., a moderate halophile isolated from a saline soil in northwest China.</title>
        <authorList>
            <person name="Gan L."/>
        </authorList>
    </citation>
    <scope>NUCLEOTIDE SEQUENCE [LARGE SCALE GENOMIC DNA]</scope>
    <source>
        <strain evidence="2 3">SCU50</strain>
    </source>
</reference>
<evidence type="ECO:0000259" key="1">
    <source>
        <dbReference type="Pfam" id="PF03551"/>
    </source>
</evidence>
<dbReference type="PANTHER" id="PTHR33169:SF26">
    <property type="entry name" value="CONSERVED PROTEIN"/>
    <property type="match status" value="1"/>
</dbReference>
<dbReference type="AlphaFoldDB" id="A0A5Q2TPF8"/>
<evidence type="ECO:0000313" key="3">
    <source>
        <dbReference type="Proteomes" id="UP000339690"/>
    </source>
</evidence>
<dbReference type="Gene3D" id="1.10.10.10">
    <property type="entry name" value="Winged helix-like DNA-binding domain superfamily/Winged helix DNA-binding domain"/>
    <property type="match status" value="1"/>
</dbReference>
<dbReference type="EMBL" id="CP045915">
    <property type="protein sequence ID" value="QGH36615.1"/>
    <property type="molecule type" value="Genomic_DNA"/>
</dbReference>
<name>A0A5Q2TPF8_9BACI</name>
<sequence>MYELFVLGELKTEPKHGYELQTILKNTVGPIRKISSGTLYPLISRLVKNGRISHHKENPENGRPRKIYEITENGNEHFLELMKKPLEYNTDTELIFHFKLTYFQYVTQDLQLECLQHYLEYLQYILKDVISSESLIISKKQIPEKKRIQILRLFDHRKHVTMTDIEWVKKEIERIKKFNETF</sequence>